<dbReference type="SUPFAM" id="SSF50978">
    <property type="entry name" value="WD40 repeat-like"/>
    <property type="match status" value="1"/>
</dbReference>
<dbReference type="GO" id="GO:0006915">
    <property type="term" value="P:apoptotic process"/>
    <property type="evidence" value="ECO:0007669"/>
    <property type="project" value="UniProtKB-KW"/>
</dbReference>
<keyword evidence="5" id="KW-0677">Repeat</keyword>
<gene>
    <name evidence="10" type="primary">wdr92</name>
    <name evidence="10" type="ORF">CM83_16622</name>
</gene>
<feature type="repeat" description="WD" evidence="9">
    <location>
        <begin position="129"/>
        <end position="142"/>
    </location>
</feature>
<comment type="function">
    <text evidence="6">Key assembly factor specifically required for the stability of axonemal dynein heavy chains in cytoplasm.</text>
</comment>
<evidence type="ECO:0000313" key="10">
    <source>
        <dbReference type="EMBL" id="JAG25002.1"/>
    </source>
</evidence>
<evidence type="ECO:0000256" key="4">
    <source>
        <dbReference type="ARBA" id="ARBA00022703"/>
    </source>
</evidence>
<evidence type="ECO:0000256" key="6">
    <source>
        <dbReference type="ARBA" id="ARBA00037430"/>
    </source>
</evidence>
<organism evidence="10">
    <name type="scientific">Lygus hesperus</name>
    <name type="common">Western plant bug</name>
    <dbReference type="NCBI Taxonomy" id="30085"/>
    <lineage>
        <taxon>Eukaryota</taxon>
        <taxon>Metazoa</taxon>
        <taxon>Ecdysozoa</taxon>
        <taxon>Arthropoda</taxon>
        <taxon>Hexapoda</taxon>
        <taxon>Insecta</taxon>
        <taxon>Pterygota</taxon>
        <taxon>Neoptera</taxon>
        <taxon>Paraneoptera</taxon>
        <taxon>Hemiptera</taxon>
        <taxon>Heteroptera</taxon>
        <taxon>Panheteroptera</taxon>
        <taxon>Cimicomorpha</taxon>
        <taxon>Miridae</taxon>
        <taxon>Mirini</taxon>
        <taxon>Lygus</taxon>
    </lineage>
</organism>
<evidence type="ECO:0000256" key="3">
    <source>
        <dbReference type="ARBA" id="ARBA00022574"/>
    </source>
</evidence>
<sequence>MDKPQIIVHTEKSTNCCLYDGLWVPCAAKFVILGSTAKSEGILDLYELESSESVLLKETRREHAFKCGTFGASSLRDRHLATGNFGGQMQIWDLEHMKEPIYEVDGHDSIINSIDGFGGQNLGCGPPEIVTGSRDGLVKLWDPRQKDSPVALMEPTDVREKRDCWTVAFGNAYNNHDRIVCAGYDNGDIKMFDLKKMTVRWETNLKNGICCIQFDRKEIEMNKMVVTTLESKYFVFDLRTQHPKKGFASLKEKAHDSTIWRVSHLPQNRDIFMTCGGNGTICLWKYDYPASRSKKDASGDNCGIMGNLELLQNSILTTQPVHSFSWCPDKTGLALATSFDQSFRTVIVTKLAYNL</sequence>
<evidence type="ECO:0000256" key="1">
    <source>
        <dbReference type="ARBA" id="ARBA00004496"/>
    </source>
</evidence>
<dbReference type="FunFam" id="2.130.10.10:FF:000258">
    <property type="entry name" value="WD repeat-containing protein 92"/>
    <property type="match status" value="1"/>
</dbReference>
<keyword evidence="3 9" id="KW-0853">WD repeat</keyword>
<dbReference type="InterPro" id="IPR001680">
    <property type="entry name" value="WD40_rpt"/>
</dbReference>
<comment type="subcellular location">
    <subcellularLocation>
        <location evidence="1">Cytoplasm</location>
    </subcellularLocation>
</comment>
<dbReference type="Gene3D" id="2.130.10.10">
    <property type="entry name" value="YVTN repeat-like/Quinoprotein amine dehydrogenase"/>
    <property type="match status" value="1"/>
</dbReference>
<reference evidence="10" key="1">
    <citation type="journal article" date="2014" name="PLoS ONE">
        <title>Transcriptome-Based Identification of ABC Transporters in the Western Tarnished Plant Bug Lygus hesperus.</title>
        <authorList>
            <person name="Hull J.J."/>
            <person name="Chaney K."/>
            <person name="Geib S.M."/>
            <person name="Fabrick J.A."/>
            <person name="Brent C.S."/>
            <person name="Walsh D."/>
            <person name="Lavine L.C."/>
        </authorList>
    </citation>
    <scope>NUCLEOTIDE SEQUENCE</scope>
</reference>
<evidence type="ECO:0000256" key="2">
    <source>
        <dbReference type="ARBA" id="ARBA00022490"/>
    </source>
</evidence>
<evidence type="ECO:0000256" key="9">
    <source>
        <dbReference type="PROSITE-ProRule" id="PRU00221"/>
    </source>
</evidence>
<protein>
    <recommendedName>
        <fullName evidence="7">Dynein axonemal assembly factor 10</fullName>
    </recommendedName>
    <alternativeName>
        <fullName evidence="8">WD repeat-containing protein 92</fullName>
    </alternativeName>
</protein>
<name>A0A0A9XW18_LYGHE</name>
<evidence type="ECO:0000256" key="7">
    <source>
        <dbReference type="ARBA" id="ARBA00039643"/>
    </source>
</evidence>
<keyword evidence="4" id="KW-0053">Apoptosis</keyword>
<keyword evidence="2" id="KW-0963">Cytoplasm</keyword>
<dbReference type="AlphaFoldDB" id="A0A0A9XW18"/>
<evidence type="ECO:0000256" key="8">
    <source>
        <dbReference type="ARBA" id="ARBA00041547"/>
    </source>
</evidence>
<accession>A0A0A9XW18</accession>
<reference evidence="10" key="2">
    <citation type="submission" date="2014-07" db="EMBL/GenBank/DDBJ databases">
        <authorList>
            <person name="Hull J."/>
        </authorList>
    </citation>
    <scope>NUCLEOTIDE SEQUENCE</scope>
</reference>
<dbReference type="PANTHER" id="PTHR10971">
    <property type="entry name" value="MRNA EXPORT FACTOR AND BUB3"/>
    <property type="match status" value="1"/>
</dbReference>
<dbReference type="EMBL" id="GBHO01018602">
    <property type="protein sequence ID" value="JAG25002.1"/>
    <property type="molecule type" value="Transcribed_RNA"/>
</dbReference>
<dbReference type="InterPro" id="IPR015943">
    <property type="entry name" value="WD40/YVTN_repeat-like_dom_sf"/>
</dbReference>
<dbReference type="Pfam" id="PF00400">
    <property type="entry name" value="WD40"/>
    <property type="match status" value="2"/>
</dbReference>
<dbReference type="InterPro" id="IPR036322">
    <property type="entry name" value="WD40_repeat_dom_sf"/>
</dbReference>
<dbReference type="GO" id="GO:0005737">
    <property type="term" value="C:cytoplasm"/>
    <property type="evidence" value="ECO:0007669"/>
    <property type="project" value="UniProtKB-SubCell"/>
</dbReference>
<dbReference type="SMART" id="SM00320">
    <property type="entry name" value="WD40"/>
    <property type="match status" value="4"/>
</dbReference>
<dbReference type="PROSITE" id="PS50082">
    <property type="entry name" value="WD_REPEATS_2"/>
    <property type="match status" value="1"/>
</dbReference>
<proteinExistence type="predicted"/>
<evidence type="ECO:0000256" key="5">
    <source>
        <dbReference type="ARBA" id="ARBA00022737"/>
    </source>
</evidence>